<dbReference type="GeneID" id="93345364"/>
<evidence type="ECO:0008006" key="3">
    <source>
        <dbReference type="Google" id="ProtNLM"/>
    </source>
</evidence>
<evidence type="ECO:0000313" key="1">
    <source>
        <dbReference type="EMBL" id="MDV7176683.1"/>
    </source>
</evidence>
<organism evidence="1 2">
    <name type="scientific">Micrococcus yunnanensis</name>
    <dbReference type="NCBI Taxonomy" id="566027"/>
    <lineage>
        <taxon>Bacteria</taxon>
        <taxon>Bacillati</taxon>
        <taxon>Actinomycetota</taxon>
        <taxon>Actinomycetes</taxon>
        <taxon>Micrococcales</taxon>
        <taxon>Micrococcaceae</taxon>
        <taxon>Micrococcus</taxon>
    </lineage>
</organism>
<proteinExistence type="predicted"/>
<gene>
    <name evidence="1" type="ORF">R4064_03345</name>
</gene>
<comment type="caution">
    <text evidence="1">The sequence shown here is derived from an EMBL/GenBank/DDBJ whole genome shotgun (WGS) entry which is preliminary data.</text>
</comment>
<dbReference type="Proteomes" id="UP001185728">
    <property type="component" value="Unassembled WGS sequence"/>
</dbReference>
<reference evidence="1" key="1">
    <citation type="submission" date="2023-10" db="EMBL/GenBank/DDBJ databases">
        <title>Development of a sustainable strategy for remediation of hydrocarbon-contaminated territories based on the waste exchange concept.</title>
        <authorList>
            <person name="Krivoruchko A."/>
        </authorList>
    </citation>
    <scope>NUCLEOTIDE SEQUENCE</scope>
    <source>
        <strain evidence="1">IEGM 1325</strain>
    </source>
</reference>
<dbReference type="AlphaFoldDB" id="A0AAP5WDG5"/>
<accession>A0AAP5WDG5</accession>
<evidence type="ECO:0000313" key="2">
    <source>
        <dbReference type="Proteomes" id="UP001185728"/>
    </source>
</evidence>
<dbReference type="RefSeq" id="WP_010078646.1">
    <property type="nucleotide sequence ID" value="NZ_JAWLUK010000004.1"/>
</dbReference>
<sequence>MVSVHLVLIRPTTATAEDARRLATALRDDPRPDAAVTAAMWLGDESDPVDDDAAPHDGELAVVLDDAAAAVGLALWAVRTGSWAVMLDPEGGSDKDSALSYLTPAERRRARRAPGRLVLPAGGRPGRASESGREADLRCAEATLQLVAAVERRRSADQHAAGRLVEAGASQREAAAELGISQQAVYSRLRHGLWHESRTAVAAVLPLLDRLSTDPGE</sequence>
<dbReference type="EMBL" id="JAWLUK010000004">
    <property type="protein sequence ID" value="MDV7176683.1"/>
    <property type="molecule type" value="Genomic_DNA"/>
</dbReference>
<protein>
    <recommendedName>
        <fullName evidence="3">DNA-binding protein</fullName>
    </recommendedName>
</protein>
<name>A0AAP5WDG5_9MICC</name>